<keyword evidence="11" id="KW-1185">Reference proteome</keyword>
<dbReference type="GO" id="GO:0016282">
    <property type="term" value="C:eukaryotic 43S preinitiation complex"/>
    <property type="evidence" value="ECO:0007669"/>
    <property type="project" value="UniProtKB-UniRule"/>
</dbReference>
<dbReference type="GO" id="GO:0001732">
    <property type="term" value="P:formation of cytoplasmic translation initiation complex"/>
    <property type="evidence" value="ECO:0007669"/>
    <property type="project" value="UniProtKB-UniRule"/>
</dbReference>
<dbReference type="Proteomes" id="UP000596902">
    <property type="component" value="Unassembled WGS sequence"/>
</dbReference>
<feature type="compositionally biased region" description="Low complexity" evidence="8">
    <location>
        <begin position="921"/>
        <end position="930"/>
    </location>
</feature>
<evidence type="ECO:0000313" key="10">
    <source>
        <dbReference type="EMBL" id="KAF7677385.1"/>
    </source>
</evidence>
<keyword evidence="3 7" id="KW-0396">Initiation factor</keyword>
<dbReference type="FunFam" id="1.25.40.860:FF:000003">
    <property type="entry name" value="Eukaryotic translation initiation factor 3 subunit A"/>
    <property type="match status" value="1"/>
</dbReference>
<feature type="region of interest" description="Disordered" evidence="8">
    <location>
        <begin position="814"/>
        <end position="1064"/>
    </location>
</feature>
<evidence type="ECO:0000256" key="3">
    <source>
        <dbReference type="ARBA" id="ARBA00022540"/>
    </source>
</evidence>
<gene>
    <name evidence="7" type="primary">TIF32</name>
    <name evidence="10" type="ORF">GT037_004244</name>
</gene>
<evidence type="ECO:0000256" key="8">
    <source>
        <dbReference type="SAM" id="MobiDB-lite"/>
    </source>
</evidence>
<keyword evidence="6 7" id="KW-0175">Coiled coil</keyword>
<dbReference type="EMBL" id="JAAABM010000005">
    <property type="protein sequence ID" value="KAF7677385.1"/>
    <property type="molecule type" value="Genomic_DNA"/>
</dbReference>
<dbReference type="PANTHER" id="PTHR14005:SF0">
    <property type="entry name" value="EUKARYOTIC TRANSLATION INITIATION FACTOR 3 SUBUNIT A"/>
    <property type="match status" value="1"/>
</dbReference>
<sequence>MAPPPHSKPENTLKRAQELIGVEQQQAALQLLHEHVTSKRTRNSPIASLEPVMILFVELCVDLRKGKLAKDGLYQYKNTAQNTNVGTIETVFKRFIELAEQKVTEAQAKADEVQSSLEPSEDKNVDDLEATETPESILLSTVSGEQSRDRTDRAIVTPWLKFLWETYRTVLDIFKNNARLELMYQSTAHQAFQFCSKYARKTEFRRLCELLRNHLQNAAKFSSQMHAINLSDPDTLQRHLDTRFQQLNVAVELELWQEAFRSVEDIHTLLSLSKRPAKNIMMANYFEKLTRIFLVSENYLFHAAAYSRYYNLLRQSAAAVASGQSPKKDNPAVTEADMTKAASFVLLSALAIPVISTSRSRGALVDVDEARKNKNSRLTNLLGMSQAPTRAILFKDALSKGLLKRARPEIRDLYNILEVDFHPLSICKKISPILSQIGADESMEKYVGPLQQVILTRLFQQLSQVYDSVEIKFVLGLAQFPEPFHVSAGTIEKFIMNGCKKGDLAIRTDHATGVLTFDSDVFSSAKAMHPGSGAGSAETESRSVQRLQSTPAEIVRSQLTRLAKSLFVTCQYVDPSFNSERQRNKEAALERAKEGAEKEHQEILTRRDIISQKKEAALKAQQAKENEEQTKRLIRQQQIKDEEARRLAEEQKQRADQRIKAEQKRIQREEMEKQIKELKATTKVDIELPEDLDDLDSQRIRILKLQALEREKNQLGEQLRIAGKRIDHLERAYRKEEIKHLKTDYEKQQEADLAAYEKAKAEELKESEERHKADVELKHRLSRLVSPYQTFVKTVKEQRKAEFEKRQKIAQKELESKKAARVKEVKERIAREKREREEAERRQREEEEREREEAEAKAKAEEEKKAHIAELKAKREQERAAADEVARLQRQREEEALARRKAGAGAPRAVPDRTFSREPAAEPSSASGPPKITLPGGKPSWREREAMKAAGQVPPPASTSPAPAPAASSPAPEAEAPKRSGYVPPALRQGGAPGGGWREREASGSGRAPPARAERPERTESPATGGRYEAARGGDRWGSDRKPASPANAGGYVPPGARGGAPPREAYNTFNMRLIQFLDNGDYCLTSHPSEISPEPLDDKPFYGILSHRWGPAGDEITFQELMDGQRRSIRESDLARLGFPPTSVVFYSREGTYIGSKRSLEEEIHQITKIRVKALRDSSSLSTFSAEERFKWTHGRKTTRPEDMAYCLLGIYDVWMTPIYADGDWYTLKSRAIERLKTEIKDNRGKEEVVVIGGASWSDLSAISDYRLPELDQDIREYTAWLLQQGYSPTTSHLTQTSTNAGRKMRELLGKYDVNYNDDSGLHGRFTTWQEPWSRFLHQQSSFVRVRGF</sequence>
<feature type="coiled-coil region" evidence="7">
    <location>
        <begin position="579"/>
        <end position="681"/>
    </location>
</feature>
<evidence type="ECO:0000256" key="4">
    <source>
        <dbReference type="ARBA" id="ARBA00022884"/>
    </source>
</evidence>
<dbReference type="GO" id="GO:0071540">
    <property type="term" value="C:eukaryotic translation initiation factor 3 complex, eIF3e"/>
    <property type="evidence" value="ECO:0007669"/>
    <property type="project" value="TreeGrafter"/>
</dbReference>
<comment type="similarity">
    <text evidence="7">Belongs to the eIF-3 subunit A family.</text>
</comment>
<reference evidence="10" key="2">
    <citation type="submission" date="2020-08" db="EMBL/GenBank/DDBJ databases">
        <title>Draft Genome Sequence of Cumin Blight Pathogen Alternaria burnsii.</title>
        <authorList>
            <person name="Feng Z."/>
        </authorList>
    </citation>
    <scope>NUCLEOTIDE SEQUENCE</scope>
    <source>
        <strain evidence="10">CBS107.38</strain>
    </source>
</reference>
<protein>
    <recommendedName>
        <fullName evidence="7">Eukaryotic translation initiation factor 3 subunit A</fullName>
        <shortName evidence="7">eIF3a</shortName>
    </recommendedName>
    <alternativeName>
        <fullName evidence="7">Eukaryotic translation initiation factor 3 110 kDa subunit homolog</fullName>
        <shortName evidence="7">eIF3 p110</shortName>
    </alternativeName>
    <alternativeName>
        <fullName evidence="7">Translation initiation factor eIF3, p110 subunit homolog</fullName>
    </alternativeName>
</protein>
<evidence type="ECO:0000256" key="6">
    <source>
        <dbReference type="ARBA" id="ARBA00023054"/>
    </source>
</evidence>
<dbReference type="SMART" id="SM00088">
    <property type="entry name" value="PINT"/>
    <property type="match status" value="1"/>
</dbReference>
<dbReference type="GO" id="GO:0071541">
    <property type="term" value="C:eukaryotic translation initiation factor 3 complex, eIF3m"/>
    <property type="evidence" value="ECO:0007669"/>
    <property type="project" value="TreeGrafter"/>
</dbReference>
<dbReference type="GO" id="GO:0033290">
    <property type="term" value="C:eukaryotic 48S preinitiation complex"/>
    <property type="evidence" value="ECO:0007669"/>
    <property type="project" value="UniProtKB-UniRule"/>
</dbReference>
<feature type="compositionally biased region" description="Basic and acidic residues" evidence="8">
    <location>
        <begin position="910"/>
        <end position="920"/>
    </location>
</feature>
<reference evidence="10" key="1">
    <citation type="submission" date="2020-01" db="EMBL/GenBank/DDBJ databases">
        <authorList>
            <person name="Feng Z.H.Z."/>
        </authorList>
    </citation>
    <scope>NUCLEOTIDE SEQUENCE</scope>
    <source>
        <strain evidence="10">CBS107.38</strain>
    </source>
</reference>
<name>A0A8H7B6J2_9PLEO</name>
<dbReference type="Pfam" id="PF22591">
    <property type="entry name" value="eIF3a_PCI_TPR-like"/>
    <property type="match status" value="1"/>
</dbReference>
<evidence type="ECO:0000256" key="5">
    <source>
        <dbReference type="ARBA" id="ARBA00022917"/>
    </source>
</evidence>
<dbReference type="InterPro" id="IPR000717">
    <property type="entry name" value="PCI_dom"/>
</dbReference>
<dbReference type="GO" id="GO:0043614">
    <property type="term" value="C:multi-eIF complex"/>
    <property type="evidence" value="ECO:0007669"/>
    <property type="project" value="TreeGrafter"/>
</dbReference>
<keyword evidence="5 7" id="KW-0648">Protein biosynthesis</keyword>
<feature type="compositionally biased region" description="Basic and acidic residues" evidence="8">
    <location>
        <begin position="1029"/>
        <end position="1043"/>
    </location>
</feature>
<feature type="compositionally biased region" description="Basic and acidic residues" evidence="8">
    <location>
        <begin position="814"/>
        <end position="898"/>
    </location>
</feature>
<dbReference type="HAMAP" id="MF_03000">
    <property type="entry name" value="eIF3a"/>
    <property type="match status" value="1"/>
</dbReference>
<dbReference type="GO" id="GO:0003729">
    <property type="term" value="F:mRNA binding"/>
    <property type="evidence" value="ECO:0007669"/>
    <property type="project" value="TreeGrafter"/>
</dbReference>
<dbReference type="FunFam" id="4.10.860.10:FF:000001">
    <property type="entry name" value="Eukaryotic translation initiation factor 3 subunit A"/>
    <property type="match status" value="1"/>
</dbReference>
<proteinExistence type="inferred from homology"/>
<comment type="function">
    <text evidence="7">RNA-binding component of the eukaryotic translation initiation factor 3 (eIF-3) complex, which is involved in protein synthesis of a specialized repertoire of mRNAs and, together with other initiation factors, stimulates binding of mRNA and methionyl-tRNAi to the 40S ribosome. The eIF-3 complex specifically targets and initiates translation of a subset of mRNAs involved in cell proliferation.</text>
</comment>
<evidence type="ECO:0000313" key="11">
    <source>
        <dbReference type="Proteomes" id="UP000596902"/>
    </source>
</evidence>
<dbReference type="InterPro" id="IPR054711">
    <property type="entry name" value="eIF3a_PCI_TPR-like"/>
</dbReference>
<comment type="caution">
    <text evidence="10">The sequence shown here is derived from an EMBL/GenBank/DDBJ whole genome shotgun (WGS) entry which is preliminary data.</text>
</comment>
<dbReference type="PANTHER" id="PTHR14005">
    <property type="entry name" value="EUKARYOTIC TRANSLATION INITIATION FACTOR 3, THETA SUBUNIT"/>
    <property type="match status" value="1"/>
</dbReference>
<dbReference type="FunFam" id="1.25.40.860:FF:000005">
    <property type="entry name" value="Eukaryotic translation initiation factor 3 subunit A"/>
    <property type="match status" value="1"/>
</dbReference>
<evidence type="ECO:0000256" key="1">
    <source>
        <dbReference type="ARBA" id="ARBA00004496"/>
    </source>
</evidence>
<feature type="domain" description="PCI" evidence="9">
    <location>
        <begin position="338"/>
        <end position="522"/>
    </location>
</feature>
<feature type="compositionally biased region" description="Low complexity" evidence="8">
    <location>
        <begin position="965"/>
        <end position="974"/>
    </location>
</feature>
<accession>A0A8H7B6J2</accession>
<keyword evidence="2 7" id="KW-0963">Cytoplasm</keyword>
<comment type="subcellular location">
    <subcellularLocation>
        <location evidence="1 7">Cytoplasm</location>
    </subcellularLocation>
</comment>
<dbReference type="GO" id="GO:0003743">
    <property type="term" value="F:translation initiation factor activity"/>
    <property type="evidence" value="ECO:0007669"/>
    <property type="project" value="UniProtKB-UniRule"/>
</dbReference>
<dbReference type="PROSITE" id="PS50250">
    <property type="entry name" value="PCI"/>
    <property type="match status" value="1"/>
</dbReference>
<dbReference type="InterPro" id="IPR027512">
    <property type="entry name" value="EIF3A"/>
</dbReference>
<dbReference type="Gene3D" id="1.25.40.860">
    <property type="match status" value="2"/>
</dbReference>
<evidence type="ECO:0000256" key="2">
    <source>
        <dbReference type="ARBA" id="ARBA00022490"/>
    </source>
</evidence>
<keyword evidence="4 7" id="KW-0694">RNA-binding</keyword>
<comment type="subunit">
    <text evidence="7">Component of the eukaryotic translation initiation factor 3 (eIF-3) complex.</text>
</comment>
<dbReference type="Gene3D" id="4.10.860.10">
    <property type="entry name" value="UVR domain"/>
    <property type="match status" value="1"/>
</dbReference>
<dbReference type="GO" id="GO:0002188">
    <property type="term" value="P:translation reinitiation"/>
    <property type="evidence" value="ECO:0007669"/>
    <property type="project" value="TreeGrafter"/>
</dbReference>
<organism evidence="10 11">
    <name type="scientific">Alternaria burnsii</name>
    <dbReference type="NCBI Taxonomy" id="1187904"/>
    <lineage>
        <taxon>Eukaryota</taxon>
        <taxon>Fungi</taxon>
        <taxon>Dikarya</taxon>
        <taxon>Ascomycota</taxon>
        <taxon>Pezizomycotina</taxon>
        <taxon>Dothideomycetes</taxon>
        <taxon>Pleosporomycetidae</taxon>
        <taxon>Pleosporales</taxon>
        <taxon>Pleosporineae</taxon>
        <taxon>Pleosporaceae</taxon>
        <taxon>Alternaria</taxon>
        <taxon>Alternaria sect. Alternaria</taxon>
    </lineage>
</organism>
<evidence type="ECO:0000259" key="9">
    <source>
        <dbReference type="PROSITE" id="PS50250"/>
    </source>
</evidence>
<feature type="compositionally biased region" description="Pro residues" evidence="8">
    <location>
        <begin position="953"/>
        <end position="964"/>
    </location>
</feature>
<feature type="compositionally biased region" description="Low complexity" evidence="8">
    <location>
        <begin position="1049"/>
        <end position="1064"/>
    </location>
</feature>
<evidence type="ECO:0000256" key="7">
    <source>
        <dbReference type="HAMAP-Rule" id="MF_03000"/>
    </source>
</evidence>
<feature type="region of interest" description="Disordered" evidence="8">
    <location>
        <begin position="109"/>
        <end position="129"/>
    </location>
</feature>